<comment type="caution">
    <text evidence="2">The sequence shown here is derived from an EMBL/GenBank/DDBJ whole genome shotgun (WGS) entry which is preliminary data.</text>
</comment>
<protein>
    <recommendedName>
        <fullName evidence="4">Cytochrome B</fullName>
    </recommendedName>
</protein>
<gene>
    <name evidence="2" type="ORF">GCM10022392_15940</name>
</gene>
<evidence type="ECO:0000256" key="1">
    <source>
        <dbReference type="SAM" id="Phobius"/>
    </source>
</evidence>
<evidence type="ECO:0000313" key="2">
    <source>
        <dbReference type="EMBL" id="GAA4094150.1"/>
    </source>
</evidence>
<reference evidence="3" key="1">
    <citation type="journal article" date="2019" name="Int. J. Syst. Evol. Microbiol.">
        <title>The Global Catalogue of Microorganisms (GCM) 10K type strain sequencing project: providing services to taxonomists for standard genome sequencing and annotation.</title>
        <authorList>
            <consortium name="The Broad Institute Genomics Platform"/>
            <consortium name="The Broad Institute Genome Sequencing Center for Infectious Disease"/>
            <person name="Wu L."/>
            <person name="Ma J."/>
        </authorList>
    </citation>
    <scope>NUCLEOTIDE SEQUENCE [LARGE SCALE GENOMIC DNA]</scope>
    <source>
        <strain evidence="3">JCM 17085</strain>
    </source>
</reference>
<dbReference type="RefSeq" id="WP_345102694.1">
    <property type="nucleotide sequence ID" value="NZ_BAABCV010000005.1"/>
</dbReference>
<feature type="transmembrane region" description="Helical" evidence="1">
    <location>
        <begin position="124"/>
        <end position="142"/>
    </location>
</feature>
<sequence>MYNTLLALHSLTRWLVLGSMAFALFRAYRGRLLKKSFSKTDNIARIVSATAAHVQLVLGVTLYFISPIVDYFLHNFSTAVHERSIRFFGMEHITMMLIAITLVTIGSAKAKRKPADQQKFKTMAIWYTIAFVIIFLSIPWSFSPFTSRPNFRPL</sequence>
<accession>A0ABP7WQW9</accession>
<organism evidence="2 3">
    <name type="scientific">Mucilaginibacter panaciglaebae</name>
    <dbReference type="NCBI Taxonomy" id="502331"/>
    <lineage>
        <taxon>Bacteria</taxon>
        <taxon>Pseudomonadati</taxon>
        <taxon>Bacteroidota</taxon>
        <taxon>Sphingobacteriia</taxon>
        <taxon>Sphingobacteriales</taxon>
        <taxon>Sphingobacteriaceae</taxon>
        <taxon>Mucilaginibacter</taxon>
    </lineage>
</organism>
<proteinExistence type="predicted"/>
<name>A0ABP7WQW9_9SPHI</name>
<keyword evidence="1" id="KW-0472">Membrane</keyword>
<keyword evidence="1" id="KW-0812">Transmembrane</keyword>
<keyword evidence="3" id="KW-1185">Reference proteome</keyword>
<evidence type="ECO:0000313" key="3">
    <source>
        <dbReference type="Proteomes" id="UP001500841"/>
    </source>
</evidence>
<dbReference type="EMBL" id="BAABCV010000005">
    <property type="protein sequence ID" value="GAA4094150.1"/>
    <property type="molecule type" value="Genomic_DNA"/>
</dbReference>
<keyword evidence="1" id="KW-1133">Transmembrane helix</keyword>
<feature type="transmembrane region" description="Helical" evidence="1">
    <location>
        <begin position="6"/>
        <end position="25"/>
    </location>
</feature>
<feature type="transmembrane region" description="Helical" evidence="1">
    <location>
        <begin position="46"/>
        <end position="65"/>
    </location>
</feature>
<dbReference type="Proteomes" id="UP001500841">
    <property type="component" value="Unassembled WGS sequence"/>
</dbReference>
<evidence type="ECO:0008006" key="4">
    <source>
        <dbReference type="Google" id="ProtNLM"/>
    </source>
</evidence>
<feature type="transmembrane region" description="Helical" evidence="1">
    <location>
        <begin position="85"/>
        <end position="103"/>
    </location>
</feature>